<dbReference type="PANTHER" id="PTHR37418">
    <property type="entry name" value="3-KETO-5-AMINOHEXANOATE CLEAVAGE ENZYME-RELATED"/>
    <property type="match status" value="1"/>
</dbReference>
<comment type="caution">
    <text evidence="5">The sequence shown here is derived from an EMBL/GenBank/DDBJ whole genome shotgun (WGS) entry which is preliminary data.</text>
</comment>
<evidence type="ECO:0000313" key="5">
    <source>
        <dbReference type="EMBL" id="RLL43770.1"/>
    </source>
</evidence>
<evidence type="ECO:0000256" key="2">
    <source>
        <dbReference type="ARBA" id="ARBA00022679"/>
    </source>
</evidence>
<keyword evidence="3" id="KW-0479">Metal-binding</keyword>
<dbReference type="Proteomes" id="UP000270219">
    <property type="component" value="Unassembled WGS sequence"/>
</dbReference>
<keyword evidence="4" id="KW-0862">Zinc</keyword>
<dbReference type="InterPro" id="IPR008567">
    <property type="entry name" value="BKACE"/>
</dbReference>
<reference evidence="5 6" key="1">
    <citation type="submission" date="2018-10" db="EMBL/GenBank/DDBJ databases">
        <title>Oceanobacillus sp. YLB-02 draft genome.</title>
        <authorList>
            <person name="Yu L."/>
        </authorList>
    </citation>
    <scope>NUCLEOTIDE SEQUENCE [LARGE SCALE GENOMIC DNA]</scope>
    <source>
        <strain evidence="5 6">YLB-02</strain>
    </source>
</reference>
<evidence type="ECO:0000256" key="4">
    <source>
        <dbReference type="ARBA" id="ARBA00022833"/>
    </source>
</evidence>
<dbReference type="PANTHER" id="PTHR37418:SF2">
    <property type="entry name" value="3-KETO-5-AMINOHEXANOATE CLEAVAGE ENZYME"/>
    <property type="match status" value="1"/>
</dbReference>
<sequence>MEKLIITVASTGDFATKDHTPYLPTTPEEIAESIYESWKAGAAIAHIHVRDDEGIPTLDQAKYIEVVKRLEEMNCDIIINFTTAGGELKDVTKRFPIVELQPEIASYDAGSFNIGPNVFIHTPAMLEQLAEKMLENNVKPELEVFDVGMIHNALRVAEKGLIKPPFFFQFVLGAKGGIPATPENLMFMKNNIPEGSIWSAIGASKDQLMINTMSILLGGHVRVGMEDAVYYRKGELATSNAQFVKRIVELANILGREVATPDEAREIIGLKVKKAAQTK</sequence>
<dbReference type="RefSeq" id="WP_121523546.1">
    <property type="nucleotide sequence ID" value="NZ_RCHR01000004.1"/>
</dbReference>
<dbReference type="OrthoDB" id="63399at2"/>
<dbReference type="Gene3D" id="3.20.20.70">
    <property type="entry name" value="Aldolase class I"/>
    <property type="match status" value="1"/>
</dbReference>
<dbReference type="EMBL" id="RCHR01000004">
    <property type="protein sequence ID" value="RLL43770.1"/>
    <property type="molecule type" value="Genomic_DNA"/>
</dbReference>
<dbReference type="InterPro" id="IPR013785">
    <property type="entry name" value="Aldolase_TIM"/>
</dbReference>
<accession>A0A498DA06</accession>
<evidence type="ECO:0000313" key="6">
    <source>
        <dbReference type="Proteomes" id="UP000270219"/>
    </source>
</evidence>
<keyword evidence="2" id="KW-0808">Transferase</keyword>
<organism evidence="5 6">
    <name type="scientific">Oceanobacillus piezotolerans</name>
    <dbReference type="NCBI Taxonomy" id="2448030"/>
    <lineage>
        <taxon>Bacteria</taxon>
        <taxon>Bacillati</taxon>
        <taxon>Bacillota</taxon>
        <taxon>Bacilli</taxon>
        <taxon>Bacillales</taxon>
        <taxon>Bacillaceae</taxon>
        <taxon>Oceanobacillus</taxon>
    </lineage>
</organism>
<dbReference type="GO" id="GO:0046872">
    <property type="term" value="F:metal ion binding"/>
    <property type="evidence" value="ECO:0007669"/>
    <property type="project" value="UniProtKB-KW"/>
</dbReference>
<dbReference type="AlphaFoldDB" id="A0A498DA06"/>
<comment type="cofactor">
    <cofactor evidence="1">
        <name>Zn(2+)</name>
        <dbReference type="ChEBI" id="CHEBI:29105"/>
    </cofactor>
</comment>
<protein>
    <submittedName>
        <fullName evidence="5">3-keto-5-aminohexanoate cleavage protein</fullName>
    </submittedName>
</protein>
<name>A0A498DA06_9BACI</name>
<evidence type="ECO:0000256" key="1">
    <source>
        <dbReference type="ARBA" id="ARBA00001947"/>
    </source>
</evidence>
<gene>
    <name evidence="5" type="ORF">D8M04_12710</name>
</gene>
<evidence type="ECO:0000256" key="3">
    <source>
        <dbReference type="ARBA" id="ARBA00022723"/>
    </source>
</evidence>
<dbReference type="GO" id="GO:0043720">
    <property type="term" value="F:3-keto-5-aminohexanoate cleavage activity"/>
    <property type="evidence" value="ECO:0007669"/>
    <property type="project" value="InterPro"/>
</dbReference>
<proteinExistence type="predicted"/>
<keyword evidence="6" id="KW-1185">Reference proteome</keyword>
<dbReference type="Pfam" id="PF05853">
    <property type="entry name" value="BKACE"/>
    <property type="match status" value="1"/>
</dbReference>